<comment type="similarity">
    <text evidence="1">Belongs to the amidinotransferase family.</text>
</comment>
<dbReference type="Gene3D" id="3.75.10.10">
    <property type="entry name" value="L-arginine/glycine Amidinotransferase, Chain A"/>
    <property type="match status" value="1"/>
</dbReference>
<dbReference type="RefSeq" id="WP_150516962.1">
    <property type="nucleotide sequence ID" value="NZ_BMVX01000007.1"/>
</dbReference>
<evidence type="ECO:0000313" key="4">
    <source>
        <dbReference type="EMBL" id="GGZ62874.1"/>
    </source>
</evidence>
<dbReference type="GO" id="GO:0015067">
    <property type="term" value="F:amidinotransferase activity"/>
    <property type="evidence" value="ECO:0007669"/>
    <property type="project" value="InterPro"/>
</dbReference>
<dbReference type="OrthoDB" id="258252at2"/>
<dbReference type="KEGG" id="ssub:CP968_05830"/>
<dbReference type="SUPFAM" id="SSF55909">
    <property type="entry name" value="Pentein"/>
    <property type="match status" value="1"/>
</dbReference>
<protein>
    <submittedName>
        <fullName evidence="4 5">Amidinotransferase</fullName>
    </submittedName>
</protein>
<dbReference type="InterPro" id="IPR033195">
    <property type="entry name" value="AmidinoTrfase"/>
</dbReference>
<evidence type="ECO:0000256" key="1">
    <source>
        <dbReference type="ARBA" id="ARBA00006943"/>
    </source>
</evidence>
<dbReference type="Proteomes" id="UP000326831">
    <property type="component" value="Chromosome"/>
</dbReference>
<reference evidence="4" key="1">
    <citation type="journal article" date="2014" name="Int. J. Syst. Evol. Microbiol.">
        <title>Complete genome sequence of Corynebacterium casei LMG S-19264T (=DSM 44701T), isolated from a smear-ripened cheese.</title>
        <authorList>
            <consortium name="US DOE Joint Genome Institute (JGI-PGF)"/>
            <person name="Walter F."/>
            <person name="Albersmeier A."/>
            <person name="Kalinowski J."/>
            <person name="Ruckert C."/>
        </authorList>
    </citation>
    <scope>NUCLEOTIDE SEQUENCE</scope>
    <source>
        <strain evidence="4">JCM 4834</strain>
    </source>
</reference>
<dbReference type="PANTHER" id="PTHR10488:SF1">
    <property type="entry name" value="GLYCINE AMIDINOTRANSFERASE, MITOCHONDRIAL"/>
    <property type="match status" value="1"/>
</dbReference>
<feature type="active site" evidence="3">
    <location>
        <position position="179"/>
    </location>
</feature>
<evidence type="ECO:0000256" key="3">
    <source>
        <dbReference type="PIRSR" id="PIRSR633195-1"/>
    </source>
</evidence>
<reference evidence="5 6" key="2">
    <citation type="submission" date="2017-09" db="EMBL/GenBank/DDBJ databases">
        <authorList>
            <person name="Lee N."/>
            <person name="Cho B.-K."/>
        </authorList>
    </citation>
    <scope>NUCLEOTIDE SEQUENCE [LARGE SCALE GENOMIC DNA]</scope>
    <source>
        <strain evidence="5 6">ATCC 27467</strain>
    </source>
</reference>
<gene>
    <name evidence="5" type="ORF">CP968_05830</name>
    <name evidence="4" type="ORF">GCM10010371_22930</name>
</gene>
<feature type="active site" description="Amidino-cysteine intermediate" evidence="3">
    <location>
        <position position="332"/>
    </location>
</feature>
<name>A0A5P2UJJ6_9ACTN</name>
<dbReference type="EMBL" id="CP023701">
    <property type="protein sequence ID" value="QEU77861.1"/>
    <property type="molecule type" value="Genomic_DNA"/>
</dbReference>
<dbReference type="CDD" id="cd21135">
    <property type="entry name" value="amidinotransferase_StrB1-like"/>
    <property type="match status" value="1"/>
</dbReference>
<dbReference type="Proteomes" id="UP000634660">
    <property type="component" value="Unassembled WGS sequence"/>
</dbReference>
<evidence type="ECO:0000256" key="2">
    <source>
        <dbReference type="ARBA" id="ARBA00022679"/>
    </source>
</evidence>
<evidence type="ECO:0000313" key="6">
    <source>
        <dbReference type="Proteomes" id="UP000326831"/>
    </source>
</evidence>
<dbReference type="EMBL" id="BMVX01000007">
    <property type="protein sequence ID" value="GGZ62874.1"/>
    <property type="molecule type" value="Genomic_DNA"/>
</dbReference>
<proteinExistence type="inferred from homology"/>
<organism evidence="5 6">
    <name type="scientific">Streptomyces subrutilus</name>
    <dbReference type="NCBI Taxonomy" id="36818"/>
    <lineage>
        <taxon>Bacteria</taxon>
        <taxon>Bacillati</taxon>
        <taxon>Actinomycetota</taxon>
        <taxon>Actinomycetes</taxon>
        <taxon>Kitasatosporales</taxon>
        <taxon>Streptomycetaceae</taxon>
        <taxon>Streptomyces</taxon>
    </lineage>
</organism>
<sequence>MSLVSVHNEWDPLEEIIVGTAVGARVPRPDRSVFTVEYADQYDDQEQVPSGPYPDRVLKETEEELQILAEELGRLGVTVRRPGERDQSATLATPDWQTDGFHDYCPRDGLLSVGQTVIETPMALRARFLESLAYKDILLEYFASGTRWISAPKPRLTDGMYDPSAPAGERLLEQEPVFDAANVLRFGTDLLYLVSDSGNELGAKWLQSAVGDAYTVHPCRKLYASTHVDSTIVPLRPGLVLVNPSRVNDGNMPEFLRSWQTITCPDLVDIGFTGDRPHCSVWIGMNLLVVRPDLAVVDRRQTGLIKLLEKHGMDVLPLQLTHSRTLGGGFHCATLDVRRTGSLETYRF</sequence>
<keyword evidence="2 5" id="KW-0808">Transferase</keyword>
<feature type="active site" evidence="3">
    <location>
        <position position="227"/>
    </location>
</feature>
<evidence type="ECO:0000313" key="5">
    <source>
        <dbReference type="EMBL" id="QEU77861.1"/>
    </source>
</evidence>
<keyword evidence="6" id="KW-1185">Reference proteome</keyword>
<dbReference type="PANTHER" id="PTHR10488">
    <property type="entry name" value="GLYCINE AMIDINOTRANSFERASE, MITOCHONDRIAL"/>
    <property type="match status" value="1"/>
</dbReference>
<reference evidence="4" key="3">
    <citation type="submission" date="2020-09" db="EMBL/GenBank/DDBJ databases">
        <authorList>
            <person name="Sun Q."/>
            <person name="Ohkuma M."/>
        </authorList>
    </citation>
    <scope>NUCLEOTIDE SEQUENCE</scope>
    <source>
        <strain evidence="4">JCM 4834</strain>
    </source>
</reference>
<accession>A0A5P2UJJ6</accession>
<dbReference type="AlphaFoldDB" id="A0A5P2UJJ6"/>